<dbReference type="PROSITE" id="PS50948">
    <property type="entry name" value="PAN"/>
    <property type="match status" value="1"/>
</dbReference>
<evidence type="ECO:0000313" key="27">
    <source>
        <dbReference type="EMBL" id="GER52998.1"/>
    </source>
</evidence>
<reference evidence="28" key="1">
    <citation type="journal article" date="2019" name="Curr. Biol.">
        <title>Genome Sequence of Striga asiatica Provides Insight into the Evolution of Plant Parasitism.</title>
        <authorList>
            <person name="Yoshida S."/>
            <person name="Kim S."/>
            <person name="Wafula E.K."/>
            <person name="Tanskanen J."/>
            <person name="Kim Y.M."/>
            <person name="Honaas L."/>
            <person name="Yang Z."/>
            <person name="Spallek T."/>
            <person name="Conn C.E."/>
            <person name="Ichihashi Y."/>
            <person name="Cheong K."/>
            <person name="Cui S."/>
            <person name="Der J.P."/>
            <person name="Gundlach H."/>
            <person name="Jiao Y."/>
            <person name="Hori C."/>
            <person name="Ishida J.K."/>
            <person name="Kasahara H."/>
            <person name="Kiba T."/>
            <person name="Kim M.S."/>
            <person name="Koo N."/>
            <person name="Laohavisit A."/>
            <person name="Lee Y.H."/>
            <person name="Lumba S."/>
            <person name="McCourt P."/>
            <person name="Mortimer J.C."/>
            <person name="Mutuku J.M."/>
            <person name="Nomura T."/>
            <person name="Sasaki-Sekimoto Y."/>
            <person name="Seto Y."/>
            <person name="Wang Y."/>
            <person name="Wakatake T."/>
            <person name="Sakakibara H."/>
            <person name="Demura T."/>
            <person name="Yamaguchi S."/>
            <person name="Yoneyama K."/>
            <person name="Manabe R.I."/>
            <person name="Nelson D.C."/>
            <person name="Schulman A.H."/>
            <person name="Timko M.P."/>
            <person name="dePamphilis C.W."/>
            <person name="Choi D."/>
            <person name="Shirasu K."/>
        </authorList>
    </citation>
    <scope>NUCLEOTIDE SEQUENCE [LARGE SCALE GENOMIC DNA]</scope>
    <source>
        <strain evidence="28">cv. UVA1</strain>
    </source>
</reference>
<dbReference type="PANTHER" id="PTHR27002">
    <property type="entry name" value="RECEPTOR-LIKE SERINE/THREONINE-PROTEIN KINASE SD1-8"/>
    <property type="match status" value="1"/>
</dbReference>
<keyword evidence="6 22" id="KW-0812">Transmembrane</keyword>
<evidence type="ECO:0000256" key="2">
    <source>
        <dbReference type="ARBA" id="ARBA00022475"/>
    </source>
</evidence>
<dbReference type="InterPro" id="IPR000858">
    <property type="entry name" value="S_locus_glycoprot_dom"/>
</dbReference>
<evidence type="ECO:0000256" key="10">
    <source>
        <dbReference type="ARBA" id="ARBA00022777"/>
    </source>
</evidence>
<dbReference type="InterPro" id="IPR011009">
    <property type="entry name" value="Kinase-like_dom_sf"/>
</dbReference>
<dbReference type="GO" id="GO:0030246">
    <property type="term" value="F:carbohydrate binding"/>
    <property type="evidence" value="ECO:0007669"/>
    <property type="project" value="UniProtKB-KW"/>
</dbReference>
<dbReference type="EC" id="2.7.11.1" evidence="19"/>
<dbReference type="GO" id="GO:0005886">
    <property type="term" value="C:plasma membrane"/>
    <property type="evidence" value="ECO:0007669"/>
    <property type="project" value="UniProtKB-SubCell"/>
</dbReference>
<evidence type="ECO:0000256" key="16">
    <source>
        <dbReference type="ARBA" id="ARBA00023180"/>
    </source>
</evidence>
<keyword evidence="28" id="KW-1185">Reference proteome</keyword>
<feature type="domain" description="Protein kinase" evidence="23">
    <location>
        <begin position="517"/>
        <end position="808"/>
    </location>
</feature>
<protein>
    <recommendedName>
        <fullName evidence="19">Receptor-like serine/threonine-protein kinase</fullName>
        <ecNumber evidence="19">2.7.11.1</ecNumber>
    </recommendedName>
</protein>
<evidence type="ECO:0000256" key="4">
    <source>
        <dbReference type="ARBA" id="ARBA00022536"/>
    </source>
</evidence>
<evidence type="ECO:0000313" key="28">
    <source>
        <dbReference type="Proteomes" id="UP000325081"/>
    </source>
</evidence>
<keyword evidence="5 19" id="KW-0808">Transferase</keyword>
<keyword evidence="13 22" id="KW-0472">Membrane</keyword>
<evidence type="ECO:0000256" key="13">
    <source>
        <dbReference type="ARBA" id="ARBA00023136"/>
    </source>
</evidence>
<evidence type="ECO:0000256" key="22">
    <source>
        <dbReference type="SAM" id="Phobius"/>
    </source>
</evidence>
<evidence type="ECO:0000256" key="1">
    <source>
        <dbReference type="ARBA" id="ARBA00004251"/>
    </source>
</evidence>
<feature type="binding site" evidence="21">
    <location>
        <position position="548"/>
    </location>
    <ligand>
        <name>ATP</name>
        <dbReference type="ChEBI" id="CHEBI:30616"/>
    </ligand>
</feature>
<evidence type="ECO:0000256" key="14">
    <source>
        <dbReference type="ARBA" id="ARBA00023157"/>
    </source>
</evidence>
<dbReference type="PIRSF" id="PIRSF000641">
    <property type="entry name" value="SRK"/>
    <property type="match status" value="1"/>
</dbReference>
<evidence type="ECO:0000256" key="8">
    <source>
        <dbReference type="ARBA" id="ARBA00022734"/>
    </source>
</evidence>
<evidence type="ECO:0000256" key="17">
    <source>
        <dbReference type="ARBA" id="ARBA00047899"/>
    </source>
</evidence>
<dbReference type="Gene3D" id="1.10.510.10">
    <property type="entry name" value="Transferase(Phosphotransferase) domain 1"/>
    <property type="match status" value="1"/>
</dbReference>
<organism evidence="27 28">
    <name type="scientific">Striga asiatica</name>
    <name type="common">Asiatic witchweed</name>
    <name type="synonym">Buchnera asiatica</name>
    <dbReference type="NCBI Taxonomy" id="4170"/>
    <lineage>
        <taxon>Eukaryota</taxon>
        <taxon>Viridiplantae</taxon>
        <taxon>Streptophyta</taxon>
        <taxon>Embryophyta</taxon>
        <taxon>Tracheophyta</taxon>
        <taxon>Spermatophyta</taxon>
        <taxon>Magnoliopsida</taxon>
        <taxon>eudicotyledons</taxon>
        <taxon>Gunneridae</taxon>
        <taxon>Pentapetalae</taxon>
        <taxon>asterids</taxon>
        <taxon>lamiids</taxon>
        <taxon>Lamiales</taxon>
        <taxon>Orobanchaceae</taxon>
        <taxon>Buchnereae</taxon>
        <taxon>Striga</taxon>
    </lineage>
</organism>
<dbReference type="Pfam" id="PF01453">
    <property type="entry name" value="B_lectin"/>
    <property type="match status" value="1"/>
</dbReference>
<comment type="similarity">
    <text evidence="19">Belongs to the protein kinase superfamily. Ser/Thr protein kinase family.</text>
</comment>
<evidence type="ECO:0000259" key="23">
    <source>
        <dbReference type="PROSITE" id="PS50011"/>
    </source>
</evidence>
<evidence type="ECO:0000259" key="26">
    <source>
        <dbReference type="PROSITE" id="PS50948"/>
    </source>
</evidence>
<comment type="caution">
    <text evidence="27">The sequence shown here is derived from an EMBL/GenBank/DDBJ whole genome shotgun (WGS) entry which is preliminary data.</text>
</comment>
<dbReference type="Proteomes" id="UP000325081">
    <property type="component" value="Unassembled WGS sequence"/>
</dbReference>
<comment type="catalytic activity">
    <reaction evidence="18 19">
        <text>L-seryl-[protein] + ATP = O-phospho-L-seryl-[protein] + ADP + H(+)</text>
        <dbReference type="Rhea" id="RHEA:17989"/>
        <dbReference type="Rhea" id="RHEA-COMP:9863"/>
        <dbReference type="Rhea" id="RHEA-COMP:11604"/>
        <dbReference type="ChEBI" id="CHEBI:15378"/>
        <dbReference type="ChEBI" id="CHEBI:29999"/>
        <dbReference type="ChEBI" id="CHEBI:30616"/>
        <dbReference type="ChEBI" id="CHEBI:83421"/>
        <dbReference type="ChEBI" id="CHEBI:456216"/>
        <dbReference type="EC" id="2.7.11.1"/>
    </reaction>
</comment>
<dbReference type="EMBL" id="BKCP01010514">
    <property type="protein sequence ID" value="GER52998.1"/>
    <property type="molecule type" value="Genomic_DNA"/>
</dbReference>
<dbReference type="GO" id="GO:0048544">
    <property type="term" value="P:recognition of pollen"/>
    <property type="evidence" value="ECO:0007669"/>
    <property type="project" value="InterPro"/>
</dbReference>
<feature type="transmembrane region" description="Helical" evidence="22">
    <location>
        <begin position="435"/>
        <end position="456"/>
    </location>
</feature>
<evidence type="ECO:0000256" key="12">
    <source>
        <dbReference type="ARBA" id="ARBA00022989"/>
    </source>
</evidence>
<dbReference type="AlphaFoldDB" id="A0A5A7R6F0"/>
<dbReference type="FunFam" id="3.30.200.20:FF:000330">
    <property type="entry name" value="G-type lectin S-receptor-like serine/threonine-protein kinase At4g03230"/>
    <property type="match status" value="1"/>
</dbReference>
<dbReference type="Gene3D" id="2.90.10.10">
    <property type="entry name" value="Bulb-type lectin domain"/>
    <property type="match status" value="1"/>
</dbReference>
<evidence type="ECO:0000256" key="11">
    <source>
        <dbReference type="ARBA" id="ARBA00022840"/>
    </source>
</evidence>
<keyword evidence="11 19" id="KW-0067">ATP-binding</keyword>
<dbReference type="Pfam" id="PF08276">
    <property type="entry name" value="PAN_2"/>
    <property type="match status" value="1"/>
</dbReference>
<keyword evidence="7" id="KW-0732">Signal</keyword>
<keyword evidence="14" id="KW-1015">Disulfide bond</keyword>
<keyword evidence="3 19" id="KW-0723">Serine/threonine-protein kinase</keyword>
<dbReference type="PROSITE" id="PS00107">
    <property type="entry name" value="PROTEIN_KINASE_ATP"/>
    <property type="match status" value="1"/>
</dbReference>
<keyword evidence="8 27" id="KW-0430">Lectin</keyword>
<dbReference type="Pfam" id="PF07714">
    <property type="entry name" value="PK_Tyr_Ser-Thr"/>
    <property type="match status" value="1"/>
</dbReference>
<dbReference type="CDD" id="cd00028">
    <property type="entry name" value="B_lectin"/>
    <property type="match status" value="1"/>
</dbReference>
<dbReference type="InterPro" id="IPR000719">
    <property type="entry name" value="Prot_kinase_dom"/>
</dbReference>
<evidence type="ECO:0000256" key="18">
    <source>
        <dbReference type="ARBA" id="ARBA00048679"/>
    </source>
</evidence>
<dbReference type="PANTHER" id="PTHR27002:SF181">
    <property type="entry name" value="RECEPTOR-LIKE SERINE_THREONINE-PROTEIN KINASE"/>
    <property type="match status" value="1"/>
</dbReference>
<dbReference type="InterPro" id="IPR024171">
    <property type="entry name" value="SRK-like_kinase"/>
</dbReference>
<keyword evidence="12 22" id="KW-1133">Transmembrane helix</keyword>
<dbReference type="GO" id="GO:0005524">
    <property type="term" value="F:ATP binding"/>
    <property type="evidence" value="ECO:0007669"/>
    <property type="project" value="UniProtKB-UniRule"/>
</dbReference>
<dbReference type="InterPro" id="IPR001245">
    <property type="entry name" value="Ser-Thr/Tyr_kinase_cat_dom"/>
</dbReference>
<evidence type="ECO:0000256" key="20">
    <source>
        <dbReference type="PROSITE-ProRule" id="PRU00076"/>
    </source>
</evidence>
<dbReference type="GO" id="GO:0004674">
    <property type="term" value="F:protein serine/threonine kinase activity"/>
    <property type="evidence" value="ECO:0007669"/>
    <property type="project" value="UniProtKB-KW"/>
</dbReference>
<dbReference type="InterPro" id="IPR001480">
    <property type="entry name" value="Bulb-type_lectin_dom"/>
</dbReference>
<evidence type="ECO:0000259" key="24">
    <source>
        <dbReference type="PROSITE" id="PS50026"/>
    </source>
</evidence>
<dbReference type="InterPro" id="IPR000742">
    <property type="entry name" value="EGF"/>
</dbReference>
<evidence type="ECO:0000256" key="7">
    <source>
        <dbReference type="ARBA" id="ARBA00022729"/>
    </source>
</evidence>
<keyword evidence="15 27" id="KW-0675">Receptor</keyword>
<dbReference type="InterPro" id="IPR003609">
    <property type="entry name" value="Pan_app"/>
</dbReference>
<proteinExistence type="inferred from homology"/>
<dbReference type="FunFam" id="2.90.10.10:FF:000005">
    <property type="entry name" value="G-type lectin S-receptor-like serine/threonine-protein kinase"/>
    <property type="match status" value="1"/>
</dbReference>
<evidence type="ECO:0000259" key="25">
    <source>
        <dbReference type="PROSITE" id="PS50927"/>
    </source>
</evidence>
<keyword evidence="9 19" id="KW-0547">Nucleotide-binding</keyword>
<dbReference type="InterPro" id="IPR036426">
    <property type="entry name" value="Bulb-type_lectin_dom_sf"/>
</dbReference>
<keyword evidence="16" id="KW-0325">Glycoprotein</keyword>
<evidence type="ECO:0000256" key="21">
    <source>
        <dbReference type="PROSITE-ProRule" id="PRU10141"/>
    </source>
</evidence>
<evidence type="ECO:0000256" key="3">
    <source>
        <dbReference type="ARBA" id="ARBA00022527"/>
    </source>
</evidence>
<dbReference type="OrthoDB" id="1910371at2759"/>
<evidence type="ECO:0000256" key="9">
    <source>
        <dbReference type="ARBA" id="ARBA00022741"/>
    </source>
</evidence>
<evidence type="ECO:0000256" key="5">
    <source>
        <dbReference type="ARBA" id="ARBA00022679"/>
    </source>
</evidence>
<dbReference type="FunFam" id="1.10.510.10:FF:000060">
    <property type="entry name" value="G-type lectin S-receptor-like serine/threonine-protein kinase"/>
    <property type="match status" value="1"/>
</dbReference>
<evidence type="ECO:0000256" key="6">
    <source>
        <dbReference type="ARBA" id="ARBA00022692"/>
    </source>
</evidence>
<dbReference type="GO" id="GO:0106310">
    <property type="term" value="F:protein serine kinase activity"/>
    <property type="evidence" value="ECO:0007669"/>
    <property type="project" value="RHEA"/>
</dbReference>
<comment type="subcellular location">
    <subcellularLocation>
        <location evidence="1">Cell membrane</location>
        <topology evidence="1">Single-pass type I membrane protein</topology>
    </subcellularLocation>
</comment>
<dbReference type="PROSITE" id="PS50011">
    <property type="entry name" value="PROTEIN_KINASE_DOM"/>
    <property type="match status" value="1"/>
</dbReference>
<name>A0A5A7R6F0_STRAF</name>
<dbReference type="SUPFAM" id="SSF56112">
    <property type="entry name" value="Protein kinase-like (PK-like)"/>
    <property type="match status" value="1"/>
</dbReference>
<dbReference type="Gene3D" id="3.30.200.20">
    <property type="entry name" value="Phosphorylase Kinase, domain 1"/>
    <property type="match status" value="1"/>
</dbReference>
<keyword evidence="2" id="KW-1003">Cell membrane</keyword>
<dbReference type="SUPFAM" id="SSF51110">
    <property type="entry name" value="alpha-D-mannose-specific plant lectins"/>
    <property type="match status" value="1"/>
</dbReference>
<dbReference type="InterPro" id="IPR017441">
    <property type="entry name" value="Protein_kinase_ATP_BS"/>
</dbReference>
<sequence>MYLDFRCRHLHLLLHCFSVAGFFVLSFASDRITTGQSIRDGETLISSGGRFAFGFFSPNNDPSARYAGIWYNQIANRSVVWVANRESPVPANDAVLSLTTEGNLVISNNNTGQILWSSAAATSTLPPPPNSTLILMNSGNLVLLAAASETVLWQSFDHPTDTYLPDMEVHISTRDNEQRVFTSWSGPLDPSSGNFSMGVDTRGPPQIVIWDGPRRRWRSGHWNGLVFTGVPGMRSFYRLGFRLNERDGQLSITYETPPSSGSELVKFRLTWEGVELQERWVEERREWEAFYRHPVDECDLYNYCGDFGMCRLLGEEGREDRCRCLEGFESRGNNRVAGGCVRRVGLGCETDGFLEVRRVKLPDFVDYVGSEDVRGCESLCARNCSCTAYAYVSGINCMVWYRELVDVQQYEEGGNSLFVRVARSELDQVNHARRIIIITTVTVGTILICVSVWLIVKCRRKHQETLSKTEMPKIRPSGEFSCELSGPCDLSIEGQQSNGPELAMFSFCSVITATDNFSYKNKLGQGGFGDVYKVHKGMLLGGQEIAVKRLSAKSGQGLEEFKNEIMLIAKLQHRNLVRLLGCCIHEEEKLLLYEYMPNKSLDSYLFDVDKKGELDWKKRFNIIGGIARGLLYLHRDSRLRIIHRDLKASNILLDEEMNPKISDFGMARIFGGNQNEANTNRVVGTYGYMAPEYAMEGLFSLKSDVYSFGVLLLEIITGQRNIDFRLTDYVNIIGYAWNLWDKGRAIELLDLSITKNMGSSCKEQVLRCVQVGMLCVQDNAGNRPDMSSVVLMLESENVALPLPTQPTFTSMKHNIDGDMWNGIKDGDQSSNNVTMSVIIGR</sequence>
<dbReference type="PROSITE" id="PS50026">
    <property type="entry name" value="EGF_3"/>
    <property type="match status" value="1"/>
</dbReference>
<dbReference type="CDD" id="cd14066">
    <property type="entry name" value="STKc_IRAK"/>
    <property type="match status" value="1"/>
</dbReference>
<dbReference type="Pfam" id="PF00954">
    <property type="entry name" value="S_locus_glycop"/>
    <property type="match status" value="1"/>
</dbReference>
<evidence type="ECO:0000256" key="15">
    <source>
        <dbReference type="ARBA" id="ARBA00023170"/>
    </source>
</evidence>
<feature type="domain" description="EGF-like" evidence="24">
    <location>
        <begin position="294"/>
        <end position="334"/>
    </location>
</feature>
<dbReference type="PROSITE" id="PS50927">
    <property type="entry name" value="BULB_LECTIN"/>
    <property type="match status" value="1"/>
</dbReference>
<comment type="caution">
    <text evidence="20">Lacks conserved residue(s) required for the propagation of feature annotation.</text>
</comment>
<comment type="catalytic activity">
    <reaction evidence="17 19">
        <text>L-threonyl-[protein] + ATP = O-phospho-L-threonyl-[protein] + ADP + H(+)</text>
        <dbReference type="Rhea" id="RHEA:46608"/>
        <dbReference type="Rhea" id="RHEA-COMP:11060"/>
        <dbReference type="Rhea" id="RHEA-COMP:11605"/>
        <dbReference type="ChEBI" id="CHEBI:15378"/>
        <dbReference type="ChEBI" id="CHEBI:30013"/>
        <dbReference type="ChEBI" id="CHEBI:30616"/>
        <dbReference type="ChEBI" id="CHEBI:61977"/>
        <dbReference type="ChEBI" id="CHEBI:456216"/>
        <dbReference type="EC" id="2.7.11.1"/>
    </reaction>
</comment>
<dbReference type="CDD" id="cd01098">
    <property type="entry name" value="PAN_AP_plant"/>
    <property type="match status" value="1"/>
</dbReference>
<dbReference type="SMART" id="SM00220">
    <property type="entry name" value="S_TKc"/>
    <property type="match status" value="1"/>
</dbReference>
<dbReference type="SMART" id="SM00108">
    <property type="entry name" value="B_lectin"/>
    <property type="match status" value="1"/>
</dbReference>
<dbReference type="PROSITE" id="PS00108">
    <property type="entry name" value="PROTEIN_KINASE_ST"/>
    <property type="match status" value="1"/>
</dbReference>
<dbReference type="InterPro" id="IPR008271">
    <property type="entry name" value="Ser/Thr_kinase_AS"/>
</dbReference>
<keyword evidence="10 19" id="KW-0418">Kinase</keyword>
<dbReference type="SMART" id="SM00473">
    <property type="entry name" value="PAN_AP"/>
    <property type="match status" value="1"/>
</dbReference>
<evidence type="ECO:0000256" key="19">
    <source>
        <dbReference type="PIRNR" id="PIRNR000641"/>
    </source>
</evidence>
<accession>A0A5A7R6F0</accession>
<gene>
    <name evidence="27" type="ORF">STAS_30487</name>
</gene>
<feature type="domain" description="Apple" evidence="26">
    <location>
        <begin position="348"/>
        <end position="422"/>
    </location>
</feature>
<keyword evidence="4 20" id="KW-0245">EGF-like domain</keyword>
<feature type="domain" description="Bulb-type lectin" evidence="25">
    <location>
        <begin position="29"/>
        <end position="156"/>
    </location>
</feature>